<evidence type="ECO:0000256" key="1">
    <source>
        <dbReference type="SAM" id="MobiDB-lite"/>
    </source>
</evidence>
<comment type="caution">
    <text evidence="3">The sequence shown here is derived from an EMBL/GenBank/DDBJ whole genome shotgun (WGS) entry which is preliminary data.</text>
</comment>
<proteinExistence type="predicted"/>
<dbReference type="AlphaFoldDB" id="A0AAV4M5M2"/>
<sequence>MRKIFLSNLEKEQQKRAKRMFRIDLVSPYVLLWTVFLARLIIPKDNKEHILEAQDEKGKERKKTGTEGGNRGEIGPIERIC</sequence>
<keyword evidence="2" id="KW-1133">Transmembrane helix</keyword>
<evidence type="ECO:0000256" key="2">
    <source>
        <dbReference type="SAM" id="Phobius"/>
    </source>
</evidence>
<feature type="compositionally biased region" description="Basic and acidic residues" evidence="1">
    <location>
        <begin position="53"/>
        <end position="65"/>
    </location>
</feature>
<accession>A0AAV4M5M2</accession>
<reference evidence="3 4" key="1">
    <citation type="submission" date="2021-06" db="EMBL/GenBank/DDBJ databases">
        <title>Caerostris extrusa draft genome.</title>
        <authorList>
            <person name="Kono N."/>
            <person name="Arakawa K."/>
        </authorList>
    </citation>
    <scope>NUCLEOTIDE SEQUENCE [LARGE SCALE GENOMIC DNA]</scope>
</reference>
<organism evidence="3 4">
    <name type="scientific">Caerostris extrusa</name>
    <name type="common">Bark spider</name>
    <name type="synonym">Caerostris bankana</name>
    <dbReference type="NCBI Taxonomy" id="172846"/>
    <lineage>
        <taxon>Eukaryota</taxon>
        <taxon>Metazoa</taxon>
        <taxon>Ecdysozoa</taxon>
        <taxon>Arthropoda</taxon>
        <taxon>Chelicerata</taxon>
        <taxon>Arachnida</taxon>
        <taxon>Araneae</taxon>
        <taxon>Araneomorphae</taxon>
        <taxon>Entelegynae</taxon>
        <taxon>Araneoidea</taxon>
        <taxon>Araneidae</taxon>
        <taxon>Caerostris</taxon>
    </lineage>
</organism>
<keyword evidence="2" id="KW-0812">Transmembrane</keyword>
<dbReference type="EMBL" id="BPLR01019377">
    <property type="protein sequence ID" value="GIX67137.1"/>
    <property type="molecule type" value="Genomic_DNA"/>
</dbReference>
<feature type="region of interest" description="Disordered" evidence="1">
    <location>
        <begin position="53"/>
        <end position="81"/>
    </location>
</feature>
<feature type="transmembrane region" description="Helical" evidence="2">
    <location>
        <begin position="21"/>
        <end position="42"/>
    </location>
</feature>
<evidence type="ECO:0000313" key="3">
    <source>
        <dbReference type="EMBL" id="GIX67137.1"/>
    </source>
</evidence>
<protein>
    <submittedName>
        <fullName evidence="3">Uncharacterized protein</fullName>
    </submittedName>
</protein>
<dbReference type="Proteomes" id="UP001054945">
    <property type="component" value="Unassembled WGS sequence"/>
</dbReference>
<name>A0AAV4M5M2_CAEEX</name>
<gene>
    <name evidence="3" type="ORF">CEXT_446951</name>
</gene>
<keyword evidence="2" id="KW-0472">Membrane</keyword>
<keyword evidence="4" id="KW-1185">Reference proteome</keyword>
<evidence type="ECO:0000313" key="4">
    <source>
        <dbReference type="Proteomes" id="UP001054945"/>
    </source>
</evidence>